<dbReference type="eggNOG" id="ENOG502SQ23">
    <property type="taxonomic scope" value="Eukaryota"/>
</dbReference>
<dbReference type="SUPFAM" id="SSF56112">
    <property type="entry name" value="Protein kinase-like (PK-like)"/>
    <property type="match status" value="1"/>
</dbReference>
<proteinExistence type="predicted"/>
<dbReference type="VEuPathDB" id="FungiDB:GGTG_03811"/>
<dbReference type="InterPro" id="IPR000719">
    <property type="entry name" value="Prot_kinase_dom"/>
</dbReference>
<name>J3NRA7_GAET3</name>
<reference evidence="4" key="1">
    <citation type="submission" date="2010-07" db="EMBL/GenBank/DDBJ databases">
        <title>The genome sequence of Gaeumannomyces graminis var. tritici strain R3-111a-1.</title>
        <authorList>
            <consortium name="The Broad Institute Genome Sequencing Platform"/>
            <person name="Ma L.-J."/>
            <person name="Dead R."/>
            <person name="Young S."/>
            <person name="Zeng Q."/>
            <person name="Koehrsen M."/>
            <person name="Alvarado L."/>
            <person name="Berlin A."/>
            <person name="Chapman S.B."/>
            <person name="Chen Z."/>
            <person name="Freedman E."/>
            <person name="Gellesch M."/>
            <person name="Goldberg J."/>
            <person name="Griggs A."/>
            <person name="Gujja S."/>
            <person name="Heilman E.R."/>
            <person name="Heiman D."/>
            <person name="Hepburn T."/>
            <person name="Howarth C."/>
            <person name="Jen D."/>
            <person name="Larson L."/>
            <person name="Mehta T."/>
            <person name="Neiman D."/>
            <person name="Pearson M."/>
            <person name="Roberts A."/>
            <person name="Saif S."/>
            <person name="Shea T."/>
            <person name="Shenoy N."/>
            <person name="Sisk P."/>
            <person name="Stolte C."/>
            <person name="Sykes S."/>
            <person name="Walk T."/>
            <person name="White J."/>
            <person name="Yandava C."/>
            <person name="Haas B."/>
            <person name="Nusbaum C."/>
            <person name="Birren B."/>
        </authorList>
    </citation>
    <scope>NUCLEOTIDE SEQUENCE [LARGE SCALE GENOMIC DNA]</scope>
    <source>
        <strain evidence="4">R3-111a-1</strain>
    </source>
</reference>
<feature type="domain" description="Protein kinase" evidence="1">
    <location>
        <begin position="164"/>
        <end position="319"/>
    </location>
</feature>
<dbReference type="RefSeq" id="XP_009219858.1">
    <property type="nucleotide sequence ID" value="XM_009221594.1"/>
</dbReference>
<dbReference type="GO" id="GO:0005524">
    <property type="term" value="F:ATP binding"/>
    <property type="evidence" value="ECO:0007669"/>
    <property type="project" value="InterPro"/>
</dbReference>
<dbReference type="Gene3D" id="1.10.510.10">
    <property type="entry name" value="Transferase(Phosphotransferase) domain 1"/>
    <property type="match status" value="1"/>
</dbReference>
<keyword evidence="4" id="KW-1185">Reference proteome</keyword>
<dbReference type="GO" id="GO:0004672">
    <property type="term" value="F:protein kinase activity"/>
    <property type="evidence" value="ECO:0007669"/>
    <property type="project" value="InterPro"/>
</dbReference>
<sequence>MSATDNQDISIAIVQISSGDDDKAEVVVEVNGKHVAVSVFSSASPQQQAVEDRLISLLNFDFPLHDHDEEDAAFNAIYDILDAAGIIEQNPAPALKPTGLETLHSALYPETIHVQLKTVHGVPTLLPLSSSKASIDFARPDRDAYVDFDIDDALPQYSSKDVLLQEVFACGGGVVGRVLVNEQDVMLCKARGAGFSDLRLPRELETLGKIDAARINSASEIRIPRLRGYVKHAELGCVIGLLREWIPSGLELSPDDPDSADISAIPSERRQKWLFQIRRTVDWLHVIGLVWGDGKIRNVVVDKDDNAWLIDFGGGWTKD</sequence>
<evidence type="ECO:0000313" key="2">
    <source>
        <dbReference type="EMBL" id="EJT78713.1"/>
    </source>
</evidence>
<dbReference type="EMBL" id="GL385396">
    <property type="protein sequence ID" value="EJT78713.1"/>
    <property type="molecule type" value="Genomic_DNA"/>
</dbReference>
<gene>
    <name evidence="3" type="primary">20344269</name>
    <name evidence="2" type="ORF">GGTG_03811</name>
</gene>
<reference evidence="2" key="2">
    <citation type="submission" date="2010-07" db="EMBL/GenBank/DDBJ databases">
        <authorList>
            <consortium name="The Broad Institute Genome Sequencing Platform"/>
            <consortium name="Broad Institute Genome Sequencing Center for Infectious Disease"/>
            <person name="Ma L.-J."/>
            <person name="Dead R."/>
            <person name="Young S."/>
            <person name="Zeng Q."/>
            <person name="Koehrsen M."/>
            <person name="Alvarado L."/>
            <person name="Berlin A."/>
            <person name="Chapman S.B."/>
            <person name="Chen Z."/>
            <person name="Freedman E."/>
            <person name="Gellesch M."/>
            <person name="Goldberg J."/>
            <person name="Griggs A."/>
            <person name="Gujja S."/>
            <person name="Heilman E.R."/>
            <person name="Heiman D."/>
            <person name="Hepburn T."/>
            <person name="Howarth C."/>
            <person name="Jen D."/>
            <person name="Larson L."/>
            <person name="Mehta T."/>
            <person name="Neiman D."/>
            <person name="Pearson M."/>
            <person name="Roberts A."/>
            <person name="Saif S."/>
            <person name="Shea T."/>
            <person name="Shenoy N."/>
            <person name="Sisk P."/>
            <person name="Stolte C."/>
            <person name="Sykes S."/>
            <person name="Walk T."/>
            <person name="White J."/>
            <person name="Yandava C."/>
            <person name="Haas B."/>
            <person name="Nusbaum C."/>
            <person name="Birren B."/>
        </authorList>
    </citation>
    <scope>NUCLEOTIDE SEQUENCE</scope>
    <source>
        <strain evidence="2">R3-111a-1</strain>
    </source>
</reference>
<dbReference type="PROSITE" id="PS50011">
    <property type="entry name" value="PROTEIN_KINASE_DOM"/>
    <property type="match status" value="1"/>
</dbReference>
<dbReference type="OrthoDB" id="4062651at2759"/>
<dbReference type="InterPro" id="IPR011009">
    <property type="entry name" value="Kinase-like_dom_sf"/>
</dbReference>
<dbReference type="GeneID" id="20344269"/>
<accession>J3NRA7</accession>
<dbReference type="AlphaFoldDB" id="J3NRA7"/>
<organism evidence="2">
    <name type="scientific">Gaeumannomyces tritici (strain R3-111a-1)</name>
    <name type="common">Wheat and barley take-all root rot fungus</name>
    <name type="synonym">Gaeumannomyces graminis var. tritici</name>
    <dbReference type="NCBI Taxonomy" id="644352"/>
    <lineage>
        <taxon>Eukaryota</taxon>
        <taxon>Fungi</taxon>
        <taxon>Dikarya</taxon>
        <taxon>Ascomycota</taxon>
        <taxon>Pezizomycotina</taxon>
        <taxon>Sordariomycetes</taxon>
        <taxon>Sordariomycetidae</taxon>
        <taxon>Magnaporthales</taxon>
        <taxon>Magnaporthaceae</taxon>
        <taxon>Gaeumannomyces</taxon>
    </lineage>
</organism>
<evidence type="ECO:0000313" key="4">
    <source>
        <dbReference type="Proteomes" id="UP000006039"/>
    </source>
</evidence>
<dbReference type="STRING" id="644352.J3NRA7"/>
<dbReference type="EnsemblFungi" id="EJT78713">
    <property type="protein sequence ID" value="EJT78713"/>
    <property type="gene ID" value="GGTG_03811"/>
</dbReference>
<evidence type="ECO:0000259" key="1">
    <source>
        <dbReference type="PROSITE" id="PS50011"/>
    </source>
</evidence>
<dbReference type="HOGENOM" id="CLU_035264_2_0_1"/>
<reference evidence="3" key="5">
    <citation type="submission" date="2018-04" db="UniProtKB">
        <authorList>
            <consortium name="EnsemblFungi"/>
        </authorList>
    </citation>
    <scope>IDENTIFICATION</scope>
    <source>
        <strain evidence="3">R3-111a-1</strain>
    </source>
</reference>
<dbReference type="Proteomes" id="UP000006039">
    <property type="component" value="Unassembled WGS sequence"/>
</dbReference>
<reference evidence="2" key="3">
    <citation type="submission" date="2010-09" db="EMBL/GenBank/DDBJ databases">
        <title>Annotation of Gaeumannomyces graminis var. tritici R3-111a-1.</title>
        <authorList>
            <consortium name="The Broad Institute Genome Sequencing Platform"/>
            <person name="Ma L.-J."/>
            <person name="Dead R."/>
            <person name="Young S.K."/>
            <person name="Zeng Q."/>
            <person name="Gargeya S."/>
            <person name="Fitzgerald M."/>
            <person name="Haas B."/>
            <person name="Abouelleil A."/>
            <person name="Alvarado L."/>
            <person name="Arachchi H.M."/>
            <person name="Berlin A."/>
            <person name="Brown A."/>
            <person name="Chapman S.B."/>
            <person name="Chen Z."/>
            <person name="Dunbar C."/>
            <person name="Freedman E."/>
            <person name="Gearin G."/>
            <person name="Gellesch M."/>
            <person name="Goldberg J."/>
            <person name="Griggs A."/>
            <person name="Gujja S."/>
            <person name="Heiman D."/>
            <person name="Howarth C."/>
            <person name="Larson L."/>
            <person name="Lui A."/>
            <person name="MacDonald P.J.P."/>
            <person name="Mehta T."/>
            <person name="Montmayeur A."/>
            <person name="Murphy C."/>
            <person name="Neiman D."/>
            <person name="Pearson M."/>
            <person name="Priest M."/>
            <person name="Roberts A."/>
            <person name="Saif S."/>
            <person name="Shea T."/>
            <person name="Shenoy N."/>
            <person name="Sisk P."/>
            <person name="Stolte C."/>
            <person name="Sykes S."/>
            <person name="Yandava C."/>
            <person name="Wortman J."/>
            <person name="Nusbaum C."/>
            <person name="Birren B."/>
        </authorList>
    </citation>
    <scope>NUCLEOTIDE SEQUENCE</scope>
    <source>
        <strain evidence="2">R3-111a-1</strain>
    </source>
</reference>
<evidence type="ECO:0000313" key="3">
    <source>
        <dbReference type="EnsemblFungi" id="EJT78713"/>
    </source>
</evidence>
<protein>
    <recommendedName>
        <fullName evidence="1">Protein kinase domain-containing protein</fullName>
    </recommendedName>
</protein>
<reference evidence="3" key="4">
    <citation type="journal article" date="2015" name="G3 (Bethesda)">
        <title>Genome sequences of three phytopathogenic species of the Magnaporthaceae family of fungi.</title>
        <authorList>
            <person name="Okagaki L.H."/>
            <person name="Nunes C.C."/>
            <person name="Sailsbery J."/>
            <person name="Clay B."/>
            <person name="Brown D."/>
            <person name="John T."/>
            <person name="Oh Y."/>
            <person name="Young N."/>
            <person name="Fitzgerald M."/>
            <person name="Haas B.J."/>
            <person name="Zeng Q."/>
            <person name="Young S."/>
            <person name="Adiconis X."/>
            <person name="Fan L."/>
            <person name="Levin J.Z."/>
            <person name="Mitchell T.K."/>
            <person name="Okubara P.A."/>
            <person name="Farman M.L."/>
            <person name="Kohn L.M."/>
            <person name="Birren B."/>
            <person name="Ma L.-J."/>
            <person name="Dean R.A."/>
        </authorList>
    </citation>
    <scope>NUCLEOTIDE SEQUENCE</scope>
    <source>
        <strain evidence="3">R3-111a-1</strain>
    </source>
</reference>